<evidence type="ECO:0000259" key="3">
    <source>
        <dbReference type="PROSITE" id="PS51819"/>
    </source>
</evidence>
<gene>
    <name evidence="5" type="primary">hpaD</name>
    <name evidence="5" type="ORF">D1869_03540</name>
    <name evidence="4" type="ORF">HNQ62_002629</name>
</gene>
<dbReference type="OrthoDB" id="37941at2157"/>
<evidence type="ECO:0000313" key="4">
    <source>
        <dbReference type="EMBL" id="MBB5254855.1"/>
    </source>
</evidence>
<feature type="domain" description="VOC" evidence="3">
    <location>
        <begin position="6"/>
        <end position="117"/>
    </location>
</feature>
<feature type="domain" description="VOC" evidence="3">
    <location>
        <begin position="138"/>
        <end position="261"/>
    </location>
</feature>
<dbReference type="InterPro" id="IPR004360">
    <property type="entry name" value="Glyas_Fos-R_dOase_dom"/>
</dbReference>
<keyword evidence="2" id="KW-0175">Coiled coil</keyword>
<dbReference type="InterPro" id="IPR018146">
    <property type="entry name" value="Glyoxalase_1_CS"/>
</dbReference>
<dbReference type="Proteomes" id="UP000582213">
    <property type="component" value="Unassembled WGS sequence"/>
</dbReference>
<evidence type="ECO:0000256" key="2">
    <source>
        <dbReference type="SAM" id="Coils"/>
    </source>
</evidence>
<dbReference type="InterPro" id="IPR037523">
    <property type="entry name" value="VOC_core"/>
</dbReference>
<dbReference type="GeneID" id="42800288"/>
<dbReference type="InterPro" id="IPR051332">
    <property type="entry name" value="Fosfomycin_Res_Enzymes"/>
</dbReference>
<dbReference type="PROSITE" id="PS51819">
    <property type="entry name" value="VOC"/>
    <property type="match status" value="2"/>
</dbReference>
<feature type="coiled-coil region" evidence="2">
    <location>
        <begin position="69"/>
        <end position="96"/>
    </location>
</feature>
<dbReference type="Pfam" id="PF00903">
    <property type="entry name" value="Glyoxalase"/>
    <property type="match status" value="2"/>
</dbReference>
<accession>A0A650CFD2</accession>
<dbReference type="GO" id="GO:0018577">
    <property type="term" value="F:catechol 2,3-dioxygenase activity"/>
    <property type="evidence" value="ECO:0007669"/>
    <property type="project" value="UniProtKB-EC"/>
</dbReference>
<evidence type="ECO:0000256" key="1">
    <source>
        <dbReference type="ARBA" id="ARBA00022723"/>
    </source>
</evidence>
<keyword evidence="1" id="KW-0479">Metal-binding</keyword>
<dbReference type="RefSeq" id="WP_156013933.1">
    <property type="nucleotide sequence ID" value="NZ_CP045484.1"/>
</dbReference>
<dbReference type="NCBIfam" id="TIGR02295">
    <property type="entry name" value="HpaD"/>
    <property type="match status" value="1"/>
</dbReference>
<dbReference type="EC" id="1.13.11.2" evidence="4"/>
<dbReference type="SUPFAM" id="SSF54593">
    <property type="entry name" value="Glyoxalase/Bleomycin resistance protein/Dihydroxybiphenyl dioxygenase"/>
    <property type="match status" value="1"/>
</dbReference>
<keyword evidence="5" id="KW-0223">Dioxygenase</keyword>
<keyword evidence="5" id="KW-0560">Oxidoreductase</keyword>
<dbReference type="GO" id="GO:0004462">
    <property type="term" value="F:lactoylglutathione lyase activity"/>
    <property type="evidence" value="ECO:0007669"/>
    <property type="project" value="InterPro"/>
</dbReference>
<reference evidence="5 6" key="1">
    <citation type="submission" date="2019-10" db="EMBL/GenBank/DDBJ databases">
        <title>Genome Sequences from Six Type Strain Members of the Archaeal Family Sulfolobaceae: Acidianus ambivalens, Acidianus infernus, Metallosphaera prunae, Stygiolobus azoricus, Sulfolobus metallicus, and Sulfurisphaera ohwakuensis.</title>
        <authorList>
            <person name="Counts J.A."/>
            <person name="Kelly R.M."/>
        </authorList>
    </citation>
    <scope>NUCLEOTIDE SEQUENCE [LARGE SCALE GENOMIC DNA]</scope>
    <source>
        <strain evidence="5 6">TA-1</strain>
    </source>
</reference>
<dbReference type="PROSITE" id="PS00934">
    <property type="entry name" value="GLYOXALASE_I_1"/>
    <property type="match status" value="1"/>
</dbReference>
<evidence type="ECO:0000313" key="7">
    <source>
        <dbReference type="Proteomes" id="UP000582213"/>
    </source>
</evidence>
<evidence type="ECO:0000313" key="5">
    <source>
        <dbReference type="EMBL" id="QGR16375.1"/>
    </source>
</evidence>
<dbReference type="EMBL" id="JACHFY010000027">
    <property type="protein sequence ID" value="MBB5254855.1"/>
    <property type="molecule type" value="Genomic_DNA"/>
</dbReference>
<sequence length="316" mass="37536">MIDILRLSHVGIRVTDLEKARYFYVDLLGFVETEKDGDYIYLRGIDEGQHHSLVLKKADSPGLSYIGFRVRRAEELDKAKEELQKFNLKFTKFKERGVEEAILFETPQGMPFLIYYDMEYVGDMRMKFYAHRGVSPVRLAHVNYVVKDIEEEIQFLKNFMGYYETEWFLGKDNQTREVIWLTRRGDSHEIAIAKSQKNVPGFHHETYYVHELRDVIRAADIIASAELWDSIERGPGRHGATEGYYIYLRDFDKNRIEFFTEDYVVLDPDKWKPVVWRNEQFRYRSDFWGRPIPQSWLTEWVPVEDISTGKLKGWSI</sequence>
<protein>
    <submittedName>
        <fullName evidence="5">3,4-dihydroxyphenylacetate 2,3-dioxygenase</fullName>
        <ecNumber evidence="5">1.13.11.15</ecNumber>
    </submittedName>
    <submittedName>
        <fullName evidence="4">Catechol 2,3-dioxygenase</fullName>
        <ecNumber evidence="4">1.13.11.2</ecNumber>
    </submittedName>
</protein>
<proteinExistence type="predicted"/>
<dbReference type="PANTHER" id="PTHR36113:SF6">
    <property type="entry name" value="FOSFOMYCIN RESISTANCE PROTEIN FOSX"/>
    <property type="match status" value="1"/>
</dbReference>
<dbReference type="InterPro" id="IPR011981">
    <property type="entry name" value="DHPA_dOase_Mn/Fe"/>
</dbReference>
<keyword evidence="6" id="KW-1185">Reference proteome</keyword>
<dbReference type="KEGG" id="soh:D1869_03540"/>
<evidence type="ECO:0000313" key="6">
    <source>
        <dbReference type="Proteomes" id="UP000427373"/>
    </source>
</evidence>
<dbReference type="EC" id="1.13.11.15" evidence="5"/>
<reference evidence="4 7" key="2">
    <citation type="submission" date="2020-08" db="EMBL/GenBank/DDBJ databases">
        <title>Genomic Encyclopedia of Type Strains, Phase IV (KMG-IV): sequencing the most valuable type-strain genomes for metagenomic binning, comparative biology and taxonomic classification.</title>
        <authorList>
            <person name="Goeker M."/>
        </authorList>
    </citation>
    <scope>NUCLEOTIDE SEQUENCE [LARGE SCALE GENOMIC DNA]</scope>
    <source>
        <strain evidence="4 7">DSM 12421</strain>
    </source>
</reference>
<organism evidence="5 6">
    <name type="scientific">Sulfurisphaera ohwakuensis</name>
    <dbReference type="NCBI Taxonomy" id="69656"/>
    <lineage>
        <taxon>Archaea</taxon>
        <taxon>Thermoproteota</taxon>
        <taxon>Thermoprotei</taxon>
        <taxon>Sulfolobales</taxon>
        <taxon>Sulfolobaceae</taxon>
        <taxon>Sulfurisphaera</taxon>
    </lineage>
</organism>
<dbReference type="Gene3D" id="3.10.180.10">
    <property type="entry name" value="2,3-Dihydroxybiphenyl 1,2-Dioxygenase, domain 1"/>
    <property type="match status" value="2"/>
</dbReference>
<name>A0A650CFD2_SULOH</name>
<dbReference type="GO" id="GO:0046872">
    <property type="term" value="F:metal ion binding"/>
    <property type="evidence" value="ECO:0007669"/>
    <property type="project" value="UniProtKB-KW"/>
</dbReference>
<dbReference type="InterPro" id="IPR029068">
    <property type="entry name" value="Glyas_Bleomycin-R_OHBP_Dase"/>
</dbReference>
<dbReference type="AlphaFoldDB" id="A0A650CFD2"/>
<dbReference type="EMBL" id="CP045484">
    <property type="protein sequence ID" value="QGR16375.1"/>
    <property type="molecule type" value="Genomic_DNA"/>
</dbReference>
<dbReference type="Proteomes" id="UP000427373">
    <property type="component" value="Chromosome"/>
</dbReference>
<dbReference type="GO" id="GO:0008687">
    <property type="term" value="F:3,4-dihydroxyphenylacetate 2,3-dioxygenase activity"/>
    <property type="evidence" value="ECO:0007669"/>
    <property type="project" value="UniProtKB-EC"/>
</dbReference>
<dbReference type="PANTHER" id="PTHR36113">
    <property type="entry name" value="LYASE, PUTATIVE-RELATED-RELATED"/>
    <property type="match status" value="1"/>
</dbReference>